<comment type="caution">
    <text evidence="2">The sequence shown here is derived from an EMBL/GenBank/DDBJ whole genome shotgun (WGS) entry which is preliminary data.</text>
</comment>
<organism evidence="2 3">
    <name type="scientific">Trichonephila inaurata madagascariensis</name>
    <dbReference type="NCBI Taxonomy" id="2747483"/>
    <lineage>
        <taxon>Eukaryota</taxon>
        <taxon>Metazoa</taxon>
        <taxon>Ecdysozoa</taxon>
        <taxon>Arthropoda</taxon>
        <taxon>Chelicerata</taxon>
        <taxon>Arachnida</taxon>
        <taxon>Araneae</taxon>
        <taxon>Araneomorphae</taxon>
        <taxon>Entelegynae</taxon>
        <taxon>Araneoidea</taxon>
        <taxon>Nephilidae</taxon>
        <taxon>Trichonephila</taxon>
        <taxon>Trichonephila inaurata</taxon>
    </lineage>
</organism>
<protein>
    <submittedName>
        <fullName evidence="2">Uncharacterized protein</fullName>
    </submittedName>
</protein>
<gene>
    <name evidence="2" type="ORF">TNIN_474761</name>
</gene>
<feature type="region of interest" description="Disordered" evidence="1">
    <location>
        <begin position="1"/>
        <end position="20"/>
    </location>
</feature>
<proteinExistence type="predicted"/>
<name>A0A8X6XMQ0_9ARAC</name>
<accession>A0A8X6XMQ0</accession>
<dbReference type="Proteomes" id="UP000886998">
    <property type="component" value="Unassembled WGS sequence"/>
</dbReference>
<evidence type="ECO:0000256" key="1">
    <source>
        <dbReference type="SAM" id="MobiDB-lite"/>
    </source>
</evidence>
<reference evidence="2" key="1">
    <citation type="submission" date="2020-08" db="EMBL/GenBank/DDBJ databases">
        <title>Multicomponent nature underlies the extraordinary mechanical properties of spider dragline silk.</title>
        <authorList>
            <person name="Kono N."/>
            <person name="Nakamura H."/>
            <person name="Mori M."/>
            <person name="Yoshida Y."/>
            <person name="Ohtoshi R."/>
            <person name="Malay A.D."/>
            <person name="Moran D.A.P."/>
            <person name="Tomita M."/>
            <person name="Numata K."/>
            <person name="Arakawa K."/>
        </authorList>
    </citation>
    <scope>NUCLEOTIDE SEQUENCE</scope>
</reference>
<dbReference type="EMBL" id="BMAV01011150">
    <property type="protein sequence ID" value="GFY56812.1"/>
    <property type="molecule type" value="Genomic_DNA"/>
</dbReference>
<sequence>MGIWHPSSAPQHPGRADRSKNSVALASESLCVGNVILNVVHKAVHTSLTMMHAVHLAMTNKLATVLNSPDDPSFTNVTATRLSTKIFFLIKCFFICGFNLSQMC</sequence>
<keyword evidence="3" id="KW-1185">Reference proteome</keyword>
<dbReference type="AlphaFoldDB" id="A0A8X6XMQ0"/>
<evidence type="ECO:0000313" key="2">
    <source>
        <dbReference type="EMBL" id="GFY56812.1"/>
    </source>
</evidence>
<evidence type="ECO:0000313" key="3">
    <source>
        <dbReference type="Proteomes" id="UP000886998"/>
    </source>
</evidence>